<dbReference type="RefSeq" id="XP_011411734.1">
    <property type="nucleotide sequence ID" value="XM_011413432.1"/>
</dbReference>
<accession>A0A0B2XG27</accession>
<evidence type="ECO:0000313" key="1">
    <source>
        <dbReference type="EMBL" id="KHO10901.1"/>
    </source>
</evidence>
<dbReference type="AlphaFoldDB" id="A0A0B2XG27"/>
<keyword evidence="2" id="KW-1185">Reference proteome</keyword>
<proteinExistence type="predicted"/>
<reference evidence="1 2" key="2">
    <citation type="journal article" date="2014" name="Proc. Natl. Acad. Sci. U.S.A.">
        <title>Trajectory and genomic determinants of fungal-pathogen speciation and host adaptation.</title>
        <authorList>
            <person name="Hu X."/>
            <person name="Xiao G."/>
            <person name="Zheng P."/>
            <person name="Shang Y."/>
            <person name="Su Y."/>
            <person name="Zhang X."/>
            <person name="Liu X."/>
            <person name="Zhan S."/>
            <person name="St Leger R.J."/>
            <person name="Wang C."/>
        </authorList>
    </citation>
    <scope>GENOME REANNOTATION</scope>
    <source>
        <strain evidence="2">ARSEF 23 / ATCC MYA-3075</strain>
    </source>
</reference>
<sequence length="52" mass="6182">MGHALKHGDVRNRESEDCEQYMSGWNIPRIERWIEELGDCDGPVEWPIKDPW</sequence>
<protein>
    <submittedName>
        <fullName evidence="1">Uncharacterized protein</fullName>
    </submittedName>
</protein>
<comment type="caution">
    <text evidence="1">The sequence shown here is derived from an EMBL/GenBank/DDBJ whole genome shotgun (WGS) entry which is preliminary data.</text>
</comment>
<dbReference type="HOGENOM" id="CLU_3087758_0_0_1"/>
<dbReference type="EMBL" id="ADNJ02000008">
    <property type="protein sequence ID" value="KHO10901.1"/>
    <property type="molecule type" value="Genomic_DNA"/>
</dbReference>
<reference evidence="1 2" key="1">
    <citation type="journal article" date="2011" name="PLoS Genet.">
        <title>Genome sequencing and comparative transcriptomics of the model entomopathogenic fungi Metarhizium anisopliae and M. acridum.</title>
        <authorList>
            <person name="Gao Q."/>
            <person name="Jin K."/>
            <person name="Ying S.H."/>
            <person name="Zhang Y."/>
            <person name="Xiao G."/>
            <person name="Shang Y."/>
            <person name="Duan Z."/>
            <person name="Hu X."/>
            <person name="Xie X.Q."/>
            <person name="Zhou G."/>
            <person name="Peng G."/>
            <person name="Luo Z."/>
            <person name="Huang W."/>
            <person name="Wang B."/>
            <person name="Fang W."/>
            <person name="Wang S."/>
            <person name="Zhong Y."/>
            <person name="Ma L.J."/>
            <person name="St Leger R.J."/>
            <person name="Zhao G.P."/>
            <person name="Pei Y."/>
            <person name="Feng M.G."/>
            <person name="Xia Y."/>
            <person name="Wang C."/>
        </authorList>
    </citation>
    <scope>NUCLEOTIDE SEQUENCE [LARGE SCALE GENOMIC DNA]</scope>
    <source>
        <strain evidence="2">ARSEF 23 / ATCC MYA-3075</strain>
    </source>
</reference>
<organism evidence="1 2">
    <name type="scientific">Metarhizium robertsii (strain ARSEF 23 / ATCC MYA-3075)</name>
    <name type="common">Metarhizium anisopliae (strain ARSEF 23)</name>
    <dbReference type="NCBI Taxonomy" id="655844"/>
    <lineage>
        <taxon>Eukaryota</taxon>
        <taxon>Fungi</taxon>
        <taxon>Dikarya</taxon>
        <taxon>Ascomycota</taxon>
        <taxon>Pezizomycotina</taxon>
        <taxon>Sordariomycetes</taxon>
        <taxon>Hypocreomycetidae</taxon>
        <taxon>Hypocreales</taxon>
        <taxon>Clavicipitaceae</taxon>
        <taxon>Metarhizium</taxon>
    </lineage>
</organism>
<name>A0A0B2XG27_METRA</name>
<evidence type="ECO:0000313" key="2">
    <source>
        <dbReference type="Proteomes" id="UP000002498"/>
    </source>
</evidence>
<gene>
    <name evidence="1" type="ORF">MAA_11438</name>
</gene>
<dbReference type="KEGG" id="maj:MAA_11438"/>
<dbReference type="GeneID" id="23632886"/>
<dbReference type="Proteomes" id="UP000002498">
    <property type="component" value="Unassembled WGS sequence"/>
</dbReference>